<reference evidence="1 2" key="1">
    <citation type="submission" date="2023-07" db="EMBL/GenBank/DDBJ databases">
        <title>Sorghum-associated microbial communities from plants grown in Nebraska, USA.</title>
        <authorList>
            <person name="Schachtman D."/>
        </authorList>
    </citation>
    <scope>NUCLEOTIDE SEQUENCE [LARGE SCALE GENOMIC DNA]</scope>
    <source>
        <strain evidence="1 2">CC482</strain>
    </source>
</reference>
<gene>
    <name evidence="1" type="ORF">J2T15_001438</name>
</gene>
<comment type="caution">
    <text evidence="1">The sequence shown here is derived from an EMBL/GenBank/DDBJ whole genome shotgun (WGS) entry which is preliminary data.</text>
</comment>
<name>A0ABT9TXA2_PAEHA</name>
<protein>
    <recommendedName>
        <fullName evidence="3">DUF1850 domain-containing protein</fullName>
    </recommendedName>
</protein>
<sequence length="181" mass="20355">MCSKAVTAARMAVFCILILAWVLCIPFYPVVAFEYENTGRVMAYLPAEDHTRFDIKYTHSIHLTPVHESYSVKGGAIVQVQLAFEEFGIGMPSNAAGDEMFSIEDGKYVISGMQREFQQVDMRVARVTESQQIVAGGREIPFTSFAKPGAWIRMKVKKISAWRWLEGGNVLDPRKHFSGEN</sequence>
<dbReference type="Proteomes" id="UP001229346">
    <property type="component" value="Unassembled WGS sequence"/>
</dbReference>
<dbReference type="EMBL" id="JAUSSU010000003">
    <property type="protein sequence ID" value="MDQ0112003.1"/>
    <property type="molecule type" value="Genomic_DNA"/>
</dbReference>
<evidence type="ECO:0000313" key="2">
    <source>
        <dbReference type="Proteomes" id="UP001229346"/>
    </source>
</evidence>
<keyword evidence="2" id="KW-1185">Reference proteome</keyword>
<evidence type="ECO:0000313" key="1">
    <source>
        <dbReference type="EMBL" id="MDQ0112003.1"/>
    </source>
</evidence>
<dbReference type="InterPro" id="IPR015001">
    <property type="entry name" value="DUF1850"/>
</dbReference>
<dbReference type="Pfam" id="PF08905">
    <property type="entry name" value="DUF1850"/>
    <property type="match status" value="1"/>
</dbReference>
<dbReference type="RefSeq" id="WP_307202479.1">
    <property type="nucleotide sequence ID" value="NZ_JAUSSU010000003.1"/>
</dbReference>
<evidence type="ECO:0008006" key="3">
    <source>
        <dbReference type="Google" id="ProtNLM"/>
    </source>
</evidence>
<proteinExistence type="predicted"/>
<accession>A0ABT9TXA2</accession>
<organism evidence="1 2">
    <name type="scientific">Paenibacillus harenae</name>
    <dbReference type="NCBI Taxonomy" id="306543"/>
    <lineage>
        <taxon>Bacteria</taxon>
        <taxon>Bacillati</taxon>
        <taxon>Bacillota</taxon>
        <taxon>Bacilli</taxon>
        <taxon>Bacillales</taxon>
        <taxon>Paenibacillaceae</taxon>
        <taxon>Paenibacillus</taxon>
    </lineage>
</organism>